<evidence type="ECO:0000256" key="2">
    <source>
        <dbReference type="ARBA" id="ARBA00023163"/>
    </source>
</evidence>
<evidence type="ECO:0000259" key="3">
    <source>
        <dbReference type="PROSITE" id="PS01124"/>
    </source>
</evidence>
<dbReference type="RefSeq" id="WP_379836152.1">
    <property type="nucleotide sequence ID" value="NZ_JBHRYQ010000001.1"/>
</dbReference>
<dbReference type="PANTHER" id="PTHR47893">
    <property type="entry name" value="REGULATORY PROTEIN PCHR"/>
    <property type="match status" value="1"/>
</dbReference>
<dbReference type="Pfam" id="PF12833">
    <property type="entry name" value="HTH_18"/>
    <property type="match status" value="1"/>
</dbReference>
<keyword evidence="5" id="KW-1185">Reference proteome</keyword>
<dbReference type="PROSITE" id="PS01124">
    <property type="entry name" value="HTH_ARAC_FAMILY_2"/>
    <property type="match status" value="1"/>
</dbReference>
<reference evidence="5" key="1">
    <citation type="journal article" date="2019" name="Int. J. Syst. Evol. Microbiol.">
        <title>The Global Catalogue of Microorganisms (GCM) 10K type strain sequencing project: providing services to taxonomists for standard genome sequencing and annotation.</title>
        <authorList>
            <consortium name="The Broad Institute Genomics Platform"/>
            <consortium name="The Broad Institute Genome Sequencing Center for Infectious Disease"/>
            <person name="Wu L."/>
            <person name="Ma J."/>
        </authorList>
    </citation>
    <scope>NUCLEOTIDE SEQUENCE [LARGE SCALE GENOMIC DNA]</scope>
    <source>
        <strain evidence="5">CECT 7956</strain>
    </source>
</reference>
<dbReference type="PANTHER" id="PTHR47893:SF1">
    <property type="entry name" value="REGULATORY PROTEIN PCHR"/>
    <property type="match status" value="1"/>
</dbReference>
<dbReference type="SMART" id="SM00342">
    <property type="entry name" value="HTH_ARAC"/>
    <property type="match status" value="1"/>
</dbReference>
<dbReference type="SUPFAM" id="SSF46689">
    <property type="entry name" value="Homeodomain-like"/>
    <property type="match status" value="2"/>
</dbReference>
<name>A0ABV7YTC0_9BACT</name>
<sequence length="335" mass="37872">MLEIEINIEMPTDTKGTNPVLNQVVEDCGVSCHTINRDTFAGNITSFKTNDDINTIILNFEVHQDFTLNLTNPRGIKRTFNAIYNFADHCNLQCPIFKSPKNIEANKLHVCIPNTNTSFSMSFKANTRIKGMIISSDFEALIQQNFCDKNSIPKPYVNALNGMYADILQKKDFSIQMKNLVEKSIHNQQTGLEKRMSLEAHCKELTSLAISTLGKVSKTLAKSETNINQNVRFKVNQAATYIEEHYAENHTQEELAKKVGLNLTTLASSFKKIHGVTLNKYKLKIRLEKAKTYLISTEEPVVSEAANLVGFNNVGYFIKKFKVEFQKYPTEVASK</sequence>
<dbReference type="Gene3D" id="1.10.10.60">
    <property type="entry name" value="Homeodomain-like"/>
    <property type="match status" value="2"/>
</dbReference>
<feature type="domain" description="HTH araC/xylS-type" evidence="3">
    <location>
        <begin position="236"/>
        <end position="335"/>
    </location>
</feature>
<dbReference type="InterPro" id="IPR009057">
    <property type="entry name" value="Homeodomain-like_sf"/>
</dbReference>
<gene>
    <name evidence="4" type="ORF">ACFOOI_06090</name>
</gene>
<organism evidence="4 5">
    <name type="scientific">Lacihabitans lacunae</name>
    <dbReference type="NCBI Taxonomy" id="1028214"/>
    <lineage>
        <taxon>Bacteria</taxon>
        <taxon>Pseudomonadati</taxon>
        <taxon>Bacteroidota</taxon>
        <taxon>Cytophagia</taxon>
        <taxon>Cytophagales</taxon>
        <taxon>Leadbetterellaceae</taxon>
        <taxon>Lacihabitans</taxon>
    </lineage>
</organism>
<evidence type="ECO:0000313" key="4">
    <source>
        <dbReference type="EMBL" id="MFC3810215.1"/>
    </source>
</evidence>
<accession>A0ABV7YTC0</accession>
<keyword evidence="1" id="KW-0805">Transcription regulation</keyword>
<dbReference type="InterPro" id="IPR018060">
    <property type="entry name" value="HTH_AraC"/>
</dbReference>
<protein>
    <submittedName>
        <fullName evidence="4">Helix-turn-helix domain-containing protein</fullName>
    </submittedName>
</protein>
<dbReference type="EMBL" id="JBHRYQ010000001">
    <property type="protein sequence ID" value="MFC3810215.1"/>
    <property type="molecule type" value="Genomic_DNA"/>
</dbReference>
<proteinExistence type="predicted"/>
<evidence type="ECO:0000256" key="1">
    <source>
        <dbReference type="ARBA" id="ARBA00023015"/>
    </source>
</evidence>
<keyword evidence="2" id="KW-0804">Transcription</keyword>
<dbReference type="InterPro" id="IPR053142">
    <property type="entry name" value="PchR_regulatory_protein"/>
</dbReference>
<dbReference type="Proteomes" id="UP001595616">
    <property type="component" value="Unassembled WGS sequence"/>
</dbReference>
<evidence type="ECO:0000313" key="5">
    <source>
        <dbReference type="Proteomes" id="UP001595616"/>
    </source>
</evidence>
<comment type="caution">
    <text evidence="4">The sequence shown here is derived from an EMBL/GenBank/DDBJ whole genome shotgun (WGS) entry which is preliminary data.</text>
</comment>